<name>A0A1G7UCP3_9BURK</name>
<organism evidence="4 5">
    <name type="scientific">Paraburkholderia phenazinium</name>
    <dbReference type="NCBI Taxonomy" id="60549"/>
    <lineage>
        <taxon>Bacteria</taxon>
        <taxon>Pseudomonadati</taxon>
        <taxon>Pseudomonadota</taxon>
        <taxon>Betaproteobacteria</taxon>
        <taxon>Burkholderiales</taxon>
        <taxon>Burkholderiaceae</taxon>
        <taxon>Paraburkholderia</taxon>
    </lineage>
</organism>
<accession>A0A1G7UCP3</accession>
<gene>
    <name evidence="4" type="ORF">SAMN05216466_103404</name>
</gene>
<proteinExistence type="predicted"/>
<evidence type="ECO:0000256" key="2">
    <source>
        <dbReference type="SAM" id="SignalP"/>
    </source>
</evidence>
<keyword evidence="2" id="KW-0732">Signal</keyword>
<dbReference type="InterPro" id="IPR003646">
    <property type="entry name" value="SH3-like_bac-type"/>
</dbReference>
<evidence type="ECO:0000259" key="3">
    <source>
        <dbReference type="SMART" id="SM00287"/>
    </source>
</evidence>
<dbReference type="SMART" id="SM00287">
    <property type="entry name" value="SH3b"/>
    <property type="match status" value="1"/>
</dbReference>
<feature type="domain" description="SH3b" evidence="3">
    <location>
        <begin position="29"/>
        <end position="93"/>
    </location>
</feature>
<dbReference type="AlphaFoldDB" id="A0A1G7UCP3"/>
<feature type="compositionally biased region" description="Low complexity" evidence="1">
    <location>
        <begin position="218"/>
        <end position="249"/>
    </location>
</feature>
<dbReference type="Pfam" id="PF08239">
    <property type="entry name" value="SH3_3"/>
    <property type="match status" value="1"/>
</dbReference>
<evidence type="ECO:0000313" key="4">
    <source>
        <dbReference type="EMBL" id="SDG45243.1"/>
    </source>
</evidence>
<dbReference type="RefSeq" id="WP_090683608.1">
    <property type="nucleotide sequence ID" value="NZ_CADERL010000005.1"/>
</dbReference>
<feature type="region of interest" description="Disordered" evidence="1">
    <location>
        <begin position="141"/>
        <end position="258"/>
    </location>
</feature>
<feature type="compositionally biased region" description="Low complexity" evidence="1">
    <location>
        <begin position="144"/>
        <end position="158"/>
    </location>
</feature>
<feature type="chain" id="PRO_5011574610" evidence="2">
    <location>
        <begin position="34"/>
        <end position="258"/>
    </location>
</feature>
<evidence type="ECO:0000313" key="5">
    <source>
        <dbReference type="Proteomes" id="UP000199706"/>
    </source>
</evidence>
<feature type="signal peptide" evidence="2">
    <location>
        <begin position="1"/>
        <end position="33"/>
    </location>
</feature>
<dbReference type="OrthoDB" id="8854384at2"/>
<reference evidence="4 5" key="1">
    <citation type="submission" date="2016-10" db="EMBL/GenBank/DDBJ databases">
        <authorList>
            <person name="de Groot N.N."/>
        </authorList>
    </citation>
    <scope>NUCLEOTIDE SEQUENCE [LARGE SCALE GENOMIC DNA]</scope>
    <source>
        <strain evidence="4 5">LMG 2247</strain>
    </source>
</reference>
<dbReference type="Proteomes" id="UP000199706">
    <property type="component" value="Unassembled WGS sequence"/>
</dbReference>
<protein>
    <submittedName>
        <fullName evidence="4">Uncharacterized conserved protein YraI</fullName>
    </submittedName>
</protein>
<dbReference type="EMBL" id="FNCJ01000003">
    <property type="protein sequence ID" value="SDG45243.1"/>
    <property type="molecule type" value="Genomic_DNA"/>
</dbReference>
<dbReference type="Gene3D" id="2.30.30.40">
    <property type="entry name" value="SH3 Domains"/>
    <property type="match status" value="1"/>
</dbReference>
<feature type="compositionally biased region" description="Low complexity" evidence="1">
    <location>
        <begin position="187"/>
        <end position="207"/>
    </location>
</feature>
<sequence length="258" mass="28268">MPIRFITAHKLATRATLAAVLALPCAAFSQVQAVTNEPVNLMSGPGDDYPVVAGLAPNQPVEVMGCVSGYEWCDVVLDDLRGWVYGGALTYAYEGNYVPLISYGAVIGLPVVVFSFDSYWDNYYRGRPWYGDRDRWRHGGPSGYPGHPYQAPPQQSQPYRPPGQPYPNGGNAYAPPGQPVYRPNTGPVPHGGQPQPQGQPQQQFGGRPPAPVQPQPHPQAQQPQQQFGGRPPMQERAQPQQQPQSRGQQNEGHREPPQ</sequence>
<evidence type="ECO:0000256" key="1">
    <source>
        <dbReference type="SAM" id="MobiDB-lite"/>
    </source>
</evidence>
<feature type="compositionally biased region" description="Pro residues" evidence="1">
    <location>
        <begin position="208"/>
        <end position="217"/>
    </location>
</feature>